<dbReference type="NCBIfam" id="TIGR01655">
    <property type="entry name" value="yxeA_fam"/>
    <property type="match status" value="1"/>
</dbReference>
<dbReference type="InterPro" id="IPR036166">
    <property type="entry name" value="YxeA-like_sf"/>
</dbReference>
<dbReference type="PANTHER" id="PTHR36433:SF2">
    <property type="entry name" value="YXEA FAMILY PROTEIN"/>
    <property type="match status" value="1"/>
</dbReference>
<sequence>MKKMIAVIIIVAVIILGLAFSLGYYFTNYNHIGAEDYYVAIKKNGKPTTERDSSGQSFTDYAYTLTGYDEKGNAKQLKFTAQKNLRVGAYLHIYYKKGKGVTSYEEVAKKELPKKAANQLNN</sequence>
<dbReference type="AlphaFoldDB" id="A0A3D8TWZ5"/>
<dbReference type="SUPFAM" id="SSF159121">
    <property type="entry name" value="BC4932-like"/>
    <property type="match status" value="1"/>
</dbReference>
<dbReference type="Gene3D" id="2.40.50.480">
    <property type="match status" value="1"/>
</dbReference>
<dbReference type="EMBL" id="LARY01000001">
    <property type="protein sequence ID" value="RDX02774.1"/>
    <property type="molecule type" value="Genomic_DNA"/>
</dbReference>
<evidence type="ECO:0000313" key="2">
    <source>
        <dbReference type="Proteomes" id="UP000257055"/>
    </source>
</evidence>
<dbReference type="InterPro" id="IPR006542">
    <property type="entry name" value="DUF1093"/>
</dbReference>
<reference evidence="2" key="1">
    <citation type="submission" date="2015-04" db="EMBL/GenBank/DDBJ databases">
        <authorList>
            <person name="Schardt J."/>
            <person name="Mueller-Herbst S."/>
            <person name="Scherer S."/>
            <person name="Huptas C."/>
        </authorList>
    </citation>
    <scope>NUCLEOTIDE SEQUENCE [LARGE SCALE GENOMIC DNA]</scope>
    <source>
        <strain evidence="2">Kiel-L1</strain>
    </source>
</reference>
<protein>
    <recommendedName>
        <fullName evidence="3">YxeA family protein</fullName>
    </recommendedName>
</protein>
<comment type="caution">
    <text evidence="1">The sequence shown here is derived from an EMBL/GenBank/DDBJ whole genome shotgun (WGS) entry which is preliminary data.</text>
</comment>
<gene>
    <name evidence="1" type="ORF">UR08_04505</name>
</gene>
<evidence type="ECO:0008006" key="3">
    <source>
        <dbReference type="Google" id="ProtNLM"/>
    </source>
</evidence>
<keyword evidence="2" id="KW-1185">Reference proteome</keyword>
<evidence type="ECO:0000313" key="1">
    <source>
        <dbReference type="EMBL" id="RDX02774.1"/>
    </source>
</evidence>
<name>A0A3D8TWZ5_9LIST</name>
<accession>A0A3D8TWZ5</accession>
<dbReference type="Proteomes" id="UP000257055">
    <property type="component" value="Unassembled WGS sequence"/>
</dbReference>
<dbReference type="RefSeq" id="WP_115752462.1">
    <property type="nucleotide sequence ID" value="NZ_LARY01000001.1"/>
</dbReference>
<proteinExistence type="predicted"/>
<dbReference type="Pfam" id="PF06486">
    <property type="entry name" value="DUF1093"/>
    <property type="match status" value="1"/>
</dbReference>
<dbReference type="PANTHER" id="PTHR36433">
    <property type="entry name" value="HYPOTHETICAL CYTOSOLIC PROTEIN"/>
    <property type="match status" value="1"/>
</dbReference>
<organism evidence="1 2">
    <name type="scientific">Listeria kieliensis</name>
    <dbReference type="NCBI Taxonomy" id="1621700"/>
    <lineage>
        <taxon>Bacteria</taxon>
        <taxon>Bacillati</taxon>
        <taxon>Bacillota</taxon>
        <taxon>Bacilli</taxon>
        <taxon>Bacillales</taxon>
        <taxon>Listeriaceae</taxon>
        <taxon>Listeria</taxon>
    </lineage>
</organism>